<evidence type="ECO:0000313" key="2">
    <source>
        <dbReference type="EMBL" id="MDE5417710.1"/>
    </source>
</evidence>
<keyword evidence="3" id="KW-1185">Reference proteome</keyword>
<reference evidence="2 3" key="1">
    <citation type="submission" date="2022-01" db="EMBL/GenBank/DDBJ databases">
        <title>Labilibaculum sp. nov, a marine bacterium isolated from Antarctica.</title>
        <authorList>
            <person name="Dai W."/>
        </authorList>
    </citation>
    <scope>NUCLEOTIDE SEQUENCE [LARGE SCALE GENOMIC DNA]</scope>
    <source>
        <strain evidence="2 3">DW002</strain>
    </source>
</reference>
<organism evidence="2 3">
    <name type="scientific">Paralabilibaculum antarcticum</name>
    <dbReference type="NCBI Taxonomy" id="2912572"/>
    <lineage>
        <taxon>Bacteria</taxon>
        <taxon>Pseudomonadati</taxon>
        <taxon>Bacteroidota</taxon>
        <taxon>Bacteroidia</taxon>
        <taxon>Marinilabiliales</taxon>
        <taxon>Marinifilaceae</taxon>
        <taxon>Paralabilibaculum</taxon>
    </lineage>
</organism>
<protein>
    <recommendedName>
        <fullName evidence="4">Transporter</fullName>
    </recommendedName>
</protein>
<comment type="caution">
    <text evidence="2">The sequence shown here is derived from an EMBL/GenBank/DDBJ whole genome shotgun (WGS) entry which is preliminary data.</text>
</comment>
<name>A0ABT5VQK6_9BACT</name>
<dbReference type="Proteomes" id="UP001528920">
    <property type="component" value="Unassembled WGS sequence"/>
</dbReference>
<gene>
    <name evidence="2" type="ORF">L3049_06790</name>
</gene>
<evidence type="ECO:0000313" key="3">
    <source>
        <dbReference type="Proteomes" id="UP001528920"/>
    </source>
</evidence>
<feature type="chain" id="PRO_5046862606" description="Transporter" evidence="1">
    <location>
        <begin position="20"/>
        <end position="498"/>
    </location>
</feature>
<sequence>MKRLYIFLGLLLMSGFTFAQTVDDALKFSQQNYSGTARSTAMGGAFGALGGDFSSLSINPAGIAIYRSSEFTITPSFQMNKSENGSFSEDKNKFRIGNIGYISSYVPRVDSGKGWQNFNFGIGYNQVANFDSKSFILNAASASSRLDFWTDMANGAADNGDPLYLFEEELAYQNFMINQDEEGNYFSVLDGNDIMDQEKYTVEKGYISEFVLSFGGNYSHKLYLGATIGIQDLYYKTSTIYSEYAYNDNLSSLNEFTFGEDRVVDGVGANIKLGAIYKATQNLRLGLAVHTPTWYNLDTEMETFMNSDFDPSISNGFPEDGIASHSFLSEVIEYTNTDFKTPWRTILSGAYTFGKRAVISVDYEMLNYGKAKYSDGETEWDDGEYIEGFKTDLKGVNKAVSAIHESTANIRIGAEFRATPNISLRGGFAHIGDPYKGDYDEGYNTYSGGLGFKFNNFFLDTAAEYKNYNQDFVFYDGSDVVRLEKTNLNLKMTLGLRF</sequence>
<dbReference type="RefSeq" id="WP_275109049.1">
    <property type="nucleotide sequence ID" value="NZ_JAKJSC010000001.1"/>
</dbReference>
<dbReference type="SUPFAM" id="SSF56935">
    <property type="entry name" value="Porins"/>
    <property type="match status" value="1"/>
</dbReference>
<dbReference type="Gene3D" id="2.40.160.60">
    <property type="entry name" value="Outer membrane protein transport protein (OMPP1/FadL/TodX)"/>
    <property type="match status" value="1"/>
</dbReference>
<proteinExistence type="predicted"/>
<keyword evidence="1" id="KW-0732">Signal</keyword>
<evidence type="ECO:0000256" key="1">
    <source>
        <dbReference type="SAM" id="SignalP"/>
    </source>
</evidence>
<evidence type="ECO:0008006" key="4">
    <source>
        <dbReference type="Google" id="ProtNLM"/>
    </source>
</evidence>
<accession>A0ABT5VQK6</accession>
<feature type="signal peptide" evidence="1">
    <location>
        <begin position="1"/>
        <end position="19"/>
    </location>
</feature>
<dbReference type="EMBL" id="JAKJSC010000001">
    <property type="protein sequence ID" value="MDE5417710.1"/>
    <property type="molecule type" value="Genomic_DNA"/>
</dbReference>